<evidence type="ECO:0000256" key="3">
    <source>
        <dbReference type="ARBA" id="ARBA00023163"/>
    </source>
</evidence>
<evidence type="ECO:0000259" key="4">
    <source>
        <dbReference type="PROSITE" id="PS50949"/>
    </source>
</evidence>
<dbReference type="RefSeq" id="WP_169699974.1">
    <property type="nucleotide sequence ID" value="NZ_LS974202.1"/>
</dbReference>
<organism evidence="5 6">
    <name type="scientific">Mesotoga infera</name>
    <dbReference type="NCBI Taxonomy" id="1236046"/>
    <lineage>
        <taxon>Bacteria</taxon>
        <taxon>Thermotogati</taxon>
        <taxon>Thermotogota</taxon>
        <taxon>Thermotogae</taxon>
        <taxon>Kosmotogales</taxon>
        <taxon>Kosmotogaceae</taxon>
        <taxon>Mesotoga</taxon>
    </lineage>
</organism>
<dbReference type="InterPro" id="IPR036390">
    <property type="entry name" value="WH_DNA-bd_sf"/>
</dbReference>
<proteinExistence type="predicted"/>
<evidence type="ECO:0000313" key="5">
    <source>
        <dbReference type="EMBL" id="SSC13846.1"/>
    </source>
</evidence>
<keyword evidence="1" id="KW-0805">Transcription regulation</keyword>
<dbReference type="InterPro" id="IPR011711">
    <property type="entry name" value="GntR_C"/>
</dbReference>
<dbReference type="InterPro" id="IPR008920">
    <property type="entry name" value="TF_FadR/GntR_C"/>
</dbReference>
<protein>
    <submittedName>
        <fullName evidence="5">Putative Transcriptional regulator</fullName>
    </submittedName>
</protein>
<dbReference type="EMBL" id="LS974202">
    <property type="protein sequence ID" value="SSC13846.1"/>
    <property type="molecule type" value="Genomic_DNA"/>
</dbReference>
<dbReference type="PANTHER" id="PTHR43537">
    <property type="entry name" value="TRANSCRIPTIONAL REGULATOR, GNTR FAMILY"/>
    <property type="match status" value="1"/>
</dbReference>
<dbReference type="SUPFAM" id="SSF48008">
    <property type="entry name" value="GntR ligand-binding domain-like"/>
    <property type="match status" value="1"/>
</dbReference>
<dbReference type="CDD" id="cd07377">
    <property type="entry name" value="WHTH_GntR"/>
    <property type="match status" value="1"/>
</dbReference>
<dbReference type="Pfam" id="PF00392">
    <property type="entry name" value="GntR"/>
    <property type="match status" value="1"/>
</dbReference>
<dbReference type="Gene3D" id="1.10.10.10">
    <property type="entry name" value="Winged helix-like DNA-binding domain superfamily/Winged helix DNA-binding domain"/>
    <property type="match status" value="1"/>
</dbReference>
<dbReference type="AlphaFoldDB" id="A0A7Z7LGV7"/>
<name>A0A7Z7LGV7_9BACT</name>
<dbReference type="InterPro" id="IPR000524">
    <property type="entry name" value="Tscrpt_reg_HTH_GntR"/>
</dbReference>
<evidence type="ECO:0000256" key="2">
    <source>
        <dbReference type="ARBA" id="ARBA00023125"/>
    </source>
</evidence>
<dbReference type="SMART" id="SM00895">
    <property type="entry name" value="FCD"/>
    <property type="match status" value="1"/>
</dbReference>
<dbReference type="KEGG" id="minf:MESINF_2406"/>
<evidence type="ECO:0000256" key="1">
    <source>
        <dbReference type="ARBA" id="ARBA00023015"/>
    </source>
</evidence>
<evidence type="ECO:0000313" key="6">
    <source>
        <dbReference type="Proteomes" id="UP000250796"/>
    </source>
</evidence>
<keyword evidence="6" id="KW-1185">Reference proteome</keyword>
<dbReference type="GO" id="GO:0003677">
    <property type="term" value="F:DNA binding"/>
    <property type="evidence" value="ECO:0007669"/>
    <property type="project" value="UniProtKB-KW"/>
</dbReference>
<dbReference type="SUPFAM" id="SSF46785">
    <property type="entry name" value="Winged helix' DNA-binding domain"/>
    <property type="match status" value="1"/>
</dbReference>
<dbReference type="PRINTS" id="PR00035">
    <property type="entry name" value="HTHGNTR"/>
</dbReference>
<dbReference type="PANTHER" id="PTHR43537:SF5">
    <property type="entry name" value="UXU OPERON TRANSCRIPTIONAL REGULATOR"/>
    <property type="match status" value="1"/>
</dbReference>
<feature type="domain" description="HTH gntR-type" evidence="4">
    <location>
        <begin position="1"/>
        <end position="70"/>
    </location>
</feature>
<dbReference type="Proteomes" id="UP000250796">
    <property type="component" value="Chromosome MESINF"/>
</dbReference>
<dbReference type="PROSITE" id="PS50949">
    <property type="entry name" value="HTH_GNTR"/>
    <property type="match status" value="1"/>
</dbReference>
<dbReference type="InterPro" id="IPR036388">
    <property type="entry name" value="WH-like_DNA-bd_sf"/>
</dbReference>
<sequence>MKTKKRTSTDVVNKLKKMIVLEDLERLPGEVELSNRLGVSRTIIREALRVLEYEGVTRTVHGSGTFVLKRTSLKILFNVNFEIETDSARDILDLIELRSTLERSAIALAVSHASSTDIEELSLCMDRLSRAMATRENLGDTDASFHKKLFEISHNRFLREVFDVVFDGLEVLWKSPLGLDTFGDAGLPLHRDLYEAIRERNLDVALEIYDRIINLDRKDIMDLTGYKPKSQNLQHSITGVKKDGD</sequence>
<reference evidence="5 6" key="1">
    <citation type="submission" date="2017-01" db="EMBL/GenBank/DDBJ databases">
        <authorList>
            <person name="Erauso G."/>
        </authorList>
    </citation>
    <scope>NUCLEOTIDE SEQUENCE [LARGE SCALE GENOMIC DNA]</scope>
    <source>
        <strain evidence="5">MESINF1</strain>
    </source>
</reference>
<accession>A0A7Z7LGV7</accession>
<keyword evidence="3" id="KW-0804">Transcription</keyword>
<keyword evidence="2" id="KW-0238">DNA-binding</keyword>
<gene>
    <name evidence="5" type="ORF">MESINF_2406</name>
</gene>
<dbReference type="GO" id="GO:0003700">
    <property type="term" value="F:DNA-binding transcription factor activity"/>
    <property type="evidence" value="ECO:0007669"/>
    <property type="project" value="InterPro"/>
</dbReference>
<dbReference type="Pfam" id="PF07729">
    <property type="entry name" value="FCD"/>
    <property type="match status" value="1"/>
</dbReference>
<dbReference type="Gene3D" id="1.20.120.530">
    <property type="entry name" value="GntR ligand-binding domain-like"/>
    <property type="match status" value="1"/>
</dbReference>
<dbReference type="SMART" id="SM00345">
    <property type="entry name" value="HTH_GNTR"/>
    <property type="match status" value="1"/>
</dbReference>